<name>B3JH49_9BACT</name>
<reference evidence="1 2" key="2">
    <citation type="submission" date="2008-04" db="EMBL/GenBank/DDBJ databases">
        <authorList>
            <person name="Fulton L."/>
            <person name="Clifton S."/>
            <person name="Fulton B."/>
            <person name="Xu J."/>
            <person name="Minx P."/>
            <person name="Pepin K.H."/>
            <person name="Johnson M."/>
            <person name="Thiruvilangam P."/>
            <person name="Bhonagiri V."/>
            <person name="Nash W.E."/>
            <person name="Mardis E.R."/>
            <person name="Wilson R.K."/>
        </authorList>
    </citation>
    <scope>NUCLEOTIDE SEQUENCE [LARGE SCALE GENOMIC DNA]</scope>
    <source>
        <strain evidence="1 2">DSM 17136</strain>
    </source>
</reference>
<dbReference type="eggNOG" id="ENOG5032S8K">
    <property type="taxonomic scope" value="Bacteria"/>
</dbReference>
<dbReference type="HOGENOM" id="CLU_1003450_0_0_10"/>
<comment type="caution">
    <text evidence="1">The sequence shown here is derived from an EMBL/GenBank/DDBJ whole genome shotgun (WGS) entry which is preliminary data.</text>
</comment>
<dbReference type="Pfam" id="PF11888">
    <property type="entry name" value="DUF3408"/>
    <property type="match status" value="1"/>
</dbReference>
<dbReference type="Pfam" id="PF21983">
    <property type="entry name" value="NikA-like"/>
    <property type="match status" value="1"/>
</dbReference>
<organism evidence="1 2">
    <name type="scientific">Phocaeicola coprocola DSM 17136</name>
    <dbReference type="NCBI Taxonomy" id="470145"/>
    <lineage>
        <taxon>Bacteria</taxon>
        <taxon>Pseudomonadati</taxon>
        <taxon>Bacteroidota</taxon>
        <taxon>Bacteroidia</taxon>
        <taxon>Bacteroidales</taxon>
        <taxon>Bacteroidaceae</taxon>
        <taxon>Phocaeicola</taxon>
    </lineage>
</organism>
<dbReference type="Proteomes" id="UP000003146">
    <property type="component" value="Unassembled WGS sequence"/>
</dbReference>
<gene>
    <name evidence="1" type="ORF">BACCOP_01205</name>
</gene>
<sequence length="277" mass="32062">MKKRQEAEASGGQRRLPPEEYRNTFMRPYRIEDRKPVLISRKLRDTLERFACKIGGNRMSFLGLLENTVRHHIRFYTGDFEFCKKLQVLIFIQLKKHFGEISFSGVLKMETFIFGGSKFMFWSDQNRLLPLPEVPKGHIPLVYKVSKVGTVNKKRNRMIQKNDTDKNKGGRPAKGLSEKRKYRITVKMATGEYYALKSKARKAGVSASEMVRQAVDGCVVRERLTTEQADFIRKLCGMANNLNQLTRRAHREGVRLHSGQCRHLLLSLETLIDRISL</sequence>
<accession>B3JH49</accession>
<dbReference type="InterPro" id="IPR021823">
    <property type="entry name" value="DUF3408"/>
</dbReference>
<evidence type="ECO:0000313" key="1">
    <source>
        <dbReference type="EMBL" id="EDV01793.1"/>
    </source>
</evidence>
<dbReference type="STRING" id="470145.BACCOP_01205"/>
<dbReference type="AlphaFoldDB" id="B3JH49"/>
<protein>
    <submittedName>
        <fullName evidence="1">Uncharacterized protein</fullName>
    </submittedName>
</protein>
<evidence type="ECO:0000313" key="2">
    <source>
        <dbReference type="Proteomes" id="UP000003146"/>
    </source>
</evidence>
<dbReference type="EMBL" id="ABIY02000071">
    <property type="protein sequence ID" value="EDV01793.1"/>
    <property type="molecule type" value="Genomic_DNA"/>
</dbReference>
<proteinExistence type="predicted"/>
<dbReference type="InterPro" id="IPR053842">
    <property type="entry name" value="NikA-like"/>
</dbReference>
<reference evidence="1 2" key="1">
    <citation type="submission" date="2008-04" db="EMBL/GenBank/DDBJ databases">
        <title>Draft genome sequence of Bacteroides coprocola (DSM 17136).</title>
        <authorList>
            <person name="Sudarsanam P."/>
            <person name="Ley R."/>
            <person name="Guruge J."/>
            <person name="Turnbaugh P.J."/>
            <person name="Mahowald M."/>
            <person name="Liep D."/>
            <person name="Gordon J."/>
        </authorList>
    </citation>
    <scope>NUCLEOTIDE SEQUENCE [LARGE SCALE GENOMIC DNA]</scope>
    <source>
        <strain evidence="1 2">DSM 17136</strain>
    </source>
</reference>